<comment type="caution">
    <text evidence="1">The sequence shown here is derived from an EMBL/GenBank/DDBJ whole genome shotgun (WGS) entry which is preliminary data.</text>
</comment>
<gene>
    <name evidence="1" type="ORF">WISP_149384</name>
</gene>
<accession>A0ABQ9CK56</accession>
<evidence type="ECO:0000313" key="1">
    <source>
        <dbReference type="EMBL" id="KAJ7403727.1"/>
    </source>
</evidence>
<sequence length="81" mass="8839">MALYAPWDVPGGGDPQPGVNWDLAWGECDSSPPRAQGVFEQDSQAHGGIGVSWAVPRDGLDHRIIEWIELEKTSEIIKSNP</sequence>
<dbReference type="EMBL" id="WHWB01034812">
    <property type="protein sequence ID" value="KAJ7403727.1"/>
    <property type="molecule type" value="Genomic_DNA"/>
</dbReference>
<keyword evidence="2" id="KW-1185">Reference proteome</keyword>
<organism evidence="1 2">
    <name type="scientific">Willisornis vidua</name>
    <name type="common">Xingu scale-backed antbird</name>
    <dbReference type="NCBI Taxonomy" id="1566151"/>
    <lineage>
        <taxon>Eukaryota</taxon>
        <taxon>Metazoa</taxon>
        <taxon>Chordata</taxon>
        <taxon>Craniata</taxon>
        <taxon>Vertebrata</taxon>
        <taxon>Euteleostomi</taxon>
        <taxon>Archelosauria</taxon>
        <taxon>Archosauria</taxon>
        <taxon>Dinosauria</taxon>
        <taxon>Saurischia</taxon>
        <taxon>Theropoda</taxon>
        <taxon>Coelurosauria</taxon>
        <taxon>Aves</taxon>
        <taxon>Neognathae</taxon>
        <taxon>Neoaves</taxon>
        <taxon>Telluraves</taxon>
        <taxon>Australaves</taxon>
        <taxon>Passeriformes</taxon>
        <taxon>Thamnophilidae</taxon>
        <taxon>Willisornis</taxon>
    </lineage>
</organism>
<dbReference type="Proteomes" id="UP001145742">
    <property type="component" value="Unassembled WGS sequence"/>
</dbReference>
<reference evidence="1" key="1">
    <citation type="submission" date="2019-10" db="EMBL/GenBank/DDBJ databases">
        <authorList>
            <person name="Soares A.E.R."/>
            <person name="Aleixo A."/>
            <person name="Schneider P."/>
            <person name="Miyaki C.Y."/>
            <person name="Schneider M.P."/>
            <person name="Mello C."/>
            <person name="Vasconcelos A.T.R."/>
        </authorList>
    </citation>
    <scope>NUCLEOTIDE SEQUENCE</scope>
    <source>
        <tissue evidence="1">Muscle</tissue>
    </source>
</reference>
<protein>
    <submittedName>
        <fullName evidence="1">Uncharacterized protein</fullName>
    </submittedName>
</protein>
<evidence type="ECO:0000313" key="2">
    <source>
        <dbReference type="Proteomes" id="UP001145742"/>
    </source>
</evidence>
<name>A0ABQ9CK56_9PASS</name>
<proteinExistence type="predicted"/>